<evidence type="ECO:0000256" key="3">
    <source>
        <dbReference type="ARBA" id="ARBA00023163"/>
    </source>
</evidence>
<proteinExistence type="predicted"/>
<dbReference type="Pfam" id="PF12833">
    <property type="entry name" value="HTH_18"/>
    <property type="match status" value="1"/>
</dbReference>
<evidence type="ECO:0000259" key="4">
    <source>
        <dbReference type="PROSITE" id="PS01124"/>
    </source>
</evidence>
<dbReference type="SUPFAM" id="SSF46689">
    <property type="entry name" value="Homeodomain-like"/>
    <property type="match status" value="2"/>
</dbReference>
<dbReference type="Pfam" id="PF02311">
    <property type="entry name" value="AraC_binding"/>
    <property type="match status" value="1"/>
</dbReference>
<dbReference type="Proteomes" id="UP000235649">
    <property type="component" value="Unassembled WGS sequence"/>
</dbReference>
<evidence type="ECO:0000256" key="1">
    <source>
        <dbReference type="ARBA" id="ARBA00023015"/>
    </source>
</evidence>
<gene>
    <name evidence="5" type="ORF">CBP76_07790</name>
</gene>
<keyword evidence="6" id="KW-1185">Reference proteome</keyword>
<dbReference type="PANTHER" id="PTHR43280:SF2">
    <property type="entry name" value="HTH-TYPE TRANSCRIPTIONAL REGULATOR EXSA"/>
    <property type="match status" value="1"/>
</dbReference>
<dbReference type="EMBL" id="NIPR01000025">
    <property type="protein sequence ID" value="PMD69807.1"/>
    <property type="molecule type" value="Genomic_DNA"/>
</dbReference>
<dbReference type="RefSeq" id="WP_102196339.1">
    <property type="nucleotide sequence ID" value="NZ_NIPR01000025.1"/>
</dbReference>
<feature type="domain" description="HTH araC/xylS-type" evidence="4">
    <location>
        <begin position="178"/>
        <end position="276"/>
    </location>
</feature>
<keyword evidence="2" id="KW-0238">DNA-binding</keyword>
<accession>A0A2N7ATN1</accession>
<dbReference type="InterPro" id="IPR037923">
    <property type="entry name" value="HTH-like"/>
</dbReference>
<dbReference type="PROSITE" id="PS01124">
    <property type="entry name" value="HTH_ARAC_FAMILY_2"/>
    <property type="match status" value="1"/>
</dbReference>
<dbReference type="Gene3D" id="2.60.120.10">
    <property type="entry name" value="Jelly Rolls"/>
    <property type="match status" value="1"/>
</dbReference>
<dbReference type="GO" id="GO:0043565">
    <property type="term" value="F:sequence-specific DNA binding"/>
    <property type="evidence" value="ECO:0007669"/>
    <property type="project" value="InterPro"/>
</dbReference>
<comment type="caution">
    <text evidence="5">The sequence shown here is derived from an EMBL/GenBank/DDBJ whole genome shotgun (WGS) entry which is preliminary data.</text>
</comment>
<sequence>MAINHEIIKNVSNLPVKIFSFSAKNLDKYIPKHWHQNTELLYCIKGSLKVWENKAEYLLEEGDLIVINPNQIHSTQSPEKNHILVIQFPLTFLKQVSRGEYNRLWLFSVNTLKNKLEDKTLFSSLDKIDELNNTNSIQADLESMVEVYHLLSELLRFTKVGVDNEQIRRNDKKLDNLTEVISYINENYQSTLYLENVSNHFNFSANYFSRYFKEYLGVGFTDYVNTIRLDDAFKKLIHSNQNLLSIAMDAGFVNYRNFYNAFVRTYQMSPRKYRDLYQKK</sequence>
<dbReference type="AlphaFoldDB" id="A0A2N7ATN1"/>
<dbReference type="InterPro" id="IPR014710">
    <property type="entry name" value="RmlC-like_jellyroll"/>
</dbReference>
<name>A0A2N7ATN1_9LACO</name>
<evidence type="ECO:0000256" key="2">
    <source>
        <dbReference type="ARBA" id="ARBA00023125"/>
    </source>
</evidence>
<dbReference type="Gene3D" id="1.10.10.60">
    <property type="entry name" value="Homeodomain-like"/>
    <property type="match status" value="2"/>
</dbReference>
<dbReference type="PANTHER" id="PTHR43280">
    <property type="entry name" value="ARAC-FAMILY TRANSCRIPTIONAL REGULATOR"/>
    <property type="match status" value="1"/>
</dbReference>
<dbReference type="OrthoDB" id="9799319at2"/>
<dbReference type="InterPro" id="IPR018060">
    <property type="entry name" value="HTH_AraC"/>
</dbReference>
<reference evidence="5 6" key="1">
    <citation type="submission" date="2017-05" db="EMBL/GenBank/DDBJ databases">
        <title>Lactobacillus nurukis nov., sp. nov., isolated from nuruk.</title>
        <authorList>
            <person name="Kim S.-J."/>
        </authorList>
    </citation>
    <scope>NUCLEOTIDE SEQUENCE [LARGE SCALE GENOMIC DNA]</scope>
    <source>
        <strain evidence="5 6">SYF10-1a</strain>
    </source>
</reference>
<evidence type="ECO:0000313" key="6">
    <source>
        <dbReference type="Proteomes" id="UP000235649"/>
    </source>
</evidence>
<dbReference type="SMART" id="SM00342">
    <property type="entry name" value="HTH_ARAC"/>
    <property type="match status" value="1"/>
</dbReference>
<dbReference type="InterPro" id="IPR003313">
    <property type="entry name" value="AraC-bd"/>
</dbReference>
<keyword evidence="3" id="KW-0804">Transcription</keyword>
<keyword evidence="1" id="KW-0805">Transcription regulation</keyword>
<organism evidence="5 6">
    <name type="scientific">Companilactobacillus nuruki</name>
    <dbReference type="NCBI Taxonomy" id="1993540"/>
    <lineage>
        <taxon>Bacteria</taxon>
        <taxon>Bacillati</taxon>
        <taxon>Bacillota</taxon>
        <taxon>Bacilli</taxon>
        <taxon>Lactobacillales</taxon>
        <taxon>Lactobacillaceae</taxon>
        <taxon>Companilactobacillus</taxon>
    </lineage>
</organism>
<dbReference type="GO" id="GO:0003700">
    <property type="term" value="F:DNA-binding transcription factor activity"/>
    <property type="evidence" value="ECO:0007669"/>
    <property type="project" value="InterPro"/>
</dbReference>
<dbReference type="InterPro" id="IPR009057">
    <property type="entry name" value="Homeodomain-like_sf"/>
</dbReference>
<protein>
    <recommendedName>
        <fullName evidence="4">HTH araC/xylS-type domain-containing protein</fullName>
    </recommendedName>
</protein>
<evidence type="ECO:0000313" key="5">
    <source>
        <dbReference type="EMBL" id="PMD69807.1"/>
    </source>
</evidence>
<dbReference type="SUPFAM" id="SSF51215">
    <property type="entry name" value="Regulatory protein AraC"/>
    <property type="match status" value="1"/>
</dbReference>